<evidence type="ECO:0000313" key="1">
    <source>
        <dbReference type="EMBL" id="CAD9017283.1"/>
    </source>
</evidence>
<accession>A0A7S1IMJ1</accession>
<organism evidence="1">
    <name type="scientific">Eutreptiella gymnastica</name>
    <dbReference type="NCBI Taxonomy" id="73025"/>
    <lineage>
        <taxon>Eukaryota</taxon>
        <taxon>Discoba</taxon>
        <taxon>Euglenozoa</taxon>
        <taxon>Euglenida</taxon>
        <taxon>Spirocuta</taxon>
        <taxon>Euglenophyceae</taxon>
        <taxon>Eutreptiales</taxon>
        <taxon>Eutreptiaceae</taxon>
        <taxon>Eutreptiella</taxon>
    </lineage>
</organism>
<name>A0A7S1IMJ1_9EUGL</name>
<gene>
    <name evidence="1" type="ORF">EGYM00392_LOCUS28393</name>
</gene>
<proteinExistence type="predicted"/>
<protein>
    <submittedName>
        <fullName evidence="1">Uncharacterized protein</fullName>
    </submittedName>
</protein>
<dbReference type="AlphaFoldDB" id="A0A7S1IMJ1"/>
<sequence length="119" mass="13202">MDCGRPFLLLLPPTFFSPTSAFGPLQHQLPGTCRLPGTHQYVKLHSSTQPLRFFRRHHLGHLCSLLGSVLTPPVQQSVTQEHQACVLTVQLGSLQGSHPAQGPMNYIPSCKTKFAFSRR</sequence>
<reference evidence="1" key="1">
    <citation type="submission" date="2021-01" db="EMBL/GenBank/DDBJ databases">
        <authorList>
            <person name="Corre E."/>
            <person name="Pelletier E."/>
            <person name="Niang G."/>
            <person name="Scheremetjew M."/>
            <person name="Finn R."/>
            <person name="Kale V."/>
            <person name="Holt S."/>
            <person name="Cochrane G."/>
            <person name="Meng A."/>
            <person name="Brown T."/>
            <person name="Cohen L."/>
        </authorList>
    </citation>
    <scope>NUCLEOTIDE SEQUENCE</scope>
    <source>
        <strain evidence="1">NIES-381</strain>
    </source>
</reference>
<dbReference type="EMBL" id="HBGA01076030">
    <property type="protein sequence ID" value="CAD9017283.1"/>
    <property type="molecule type" value="Transcribed_RNA"/>
</dbReference>